<protein>
    <submittedName>
        <fullName evidence="11">Uncharacterized protein</fullName>
    </submittedName>
</protein>
<organism evidence="11 12">
    <name type="scientific">Nematostella vectensis</name>
    <name type="common">Starlet sea anemone</name>
    <dbReference type="NCBI Taxonomy" id="45351"/>
    <lineage>
        <taxon>Eukaryota</taxon>
        <taxon>Metazoa</taxon>
        <taxon>Cnidaria</taxon>
        <taxon>Anthozoa</taxon>
        <taxon>Hexacorallia</taxon>
        <taxon>Actiniaria</taxon>
        <taxon>Edwardsiidae</taxon>
        <taxon>Nematostella</taxon>
    </lineage>
</organism>
<dbReference type="Pfam" id="PF02714">
    <property type="entry name" value="RSN1_7TM"/>
    <property type="match status" value="1"/>
</dbReference>
<dbReference type="EMBL" id="DS469573">
    <property type="protein sequence ID" value="EDO41712.1"/>
    <property type="molecule type" value="Genomic_DNA"/>
</dbReference>
<feature type="domain" description="CSC1/OSCA1-like cytosolic" evidence="10">
    <location>
        <begin position="186"/>
        <end position="338"/>
    </location>
</feature>
<dbReference type="PhylomeDB" id="A7S3E8"/>
<dbReference type="Pfam" id="PF14703">
    <property type="entry name" value="PHM7_cyt"/>
    <property type="match status" value="1"/>
</dbReference>
<evidence type="ECO:0000256" key="3">
    <source>
        <dbReference type="ARBA" id="ARBA00022448"/>
    </source>
</evidence>
<feature type="domain" description="CSC1/OSCA1-like 7TM region" evidence="8">
    <location>
        <begin position="522"/>
        <end position="599"/>
    </location>
</feature>
<evidence type="ECO:0000313" key="12">
    <source>
        <dbReference type="Proteomes" id="UP000001593"/>
    </source>
</evidence>
<dbReference type="OMA" id="AYKPPWM"/>
<feature type="transmembrane region" description="Helical" evidence="7">
    <location>
        <begin position="16"/>
        <end position="40"/>
    </location>
</feature>
<feature type="transmembrane region" description="Helical" evidence="7">
    <location>
        <begin position="146"/>
        <end position="165"/>
    </location>
</feature>
<accession>A7S3E8</accession>
<dbReference type="HOGENOM" id="CLU_002458_7_1_1"/>
<dbReference type="eggNOG" id="KOG1134">
    <property type="taxonomic scope" value="Eukaryota"/>
</dbReference>
<dbReference type="InterPro" id="IPR032880">
    <property type="entry name" value="CSC1/OSCA1-like_N"/>
</dbReference>
<dbReference type="Proteomes" id="UP000001593">
    <property type="component" value="Unassembled WGS sequence"/>
</dbReference>
<dbReference type="InterPro" id="IPR003864">
    <property type="entry name" value="CSC1/OSCA1-like_7TM"/>
</dbReference>
<feature type="transmembrane region" description="Helical" evidence="7">
    <location>
        <begin position="351"/>
        <end position="375"/>
    </location>
</feature>
<sequence>MNGTNKTSPDNQANSVGVFLVSLAINGGFALILFTLFSFLRLRIKRLYSPRLLLNDTLTPQKYNNSFFGWLLLSKAADDDTIFEEAGIDALVYMRFIKLCIKISIVLLPYGIVVLIPLNVYGGLEKPLSGLDVLTMSNLAEKASKGWAHLIAVWGYTLIICYLLYQEWGVYISYRQKHLAVGLPNQYAVFVRELSPKLLDKSILSKYMEALFPGQVSEAIIVQNLKKWVALIGKHDAAVLSLEKARHQLLTKGDRPQHRPKCCGEKTDSITFHENNLKVMQGRLEDELRCDHPSIPCAFIVFKSLQSASVAAQVLWDEDGMLMNVQPAPDKDDVIWGNLTVVLASRLARSIVSWGIIFALMFFWAIPTGFVSSLIELDNLEKYIPSITSFKSIERLEKWLRHKIIFDTVESIERLEKWLRYKIVFDTVKSIERLEKWLRHKIVFDTVKSIERLEKWLRHKIVFDTVKSIERLEKWLHHKIVFDTVKSIESLEKWLRHKIVFDTVESIERLEKWLRHKIVFDTLSEHMLTIMIGLTYCVLAPLIVLFVLLYFILGYIVWIHQVLCVYTATYNSGGQLWPVIFERMVASLVIFHILMVGFFGLKKFVIVPLLDTSASGYHNPVLPVHGEVLLPCLGASVTGNGESCIP</sequence>
<dbReference type="InterPro" id="IPR027815">
    <property type="entry name" value="CSC1/OSCA1-like_cyt"/>
</dbReference>
<dbReference type="InterPro" id="IPR045122">
    <property type="entry name" value="Csc1-like"/>
</dbReference>
<evidence type="ECO:0000256" key="7">
    <source>
        <dbReference type="SAM" id="Phobius"/>
    </source>
</evidence>
<feature type="transmembrane region" description="Helical" evidence="7">
    <location>
        <begin position="103"/>
        <end position="124"/>
    </location>
</feature>
<comment type="similarity">
    <text evidence="2">Belongs to the CSC1 (TC 1.A.17) family.</text>
</comment>
<dbReference type="AlphaFoldDB" id="A7S3E8"/>
<evidence type="ECO:0000256" key="2">
    <source>
        <dbReference type="ARBA" id="ARBA00007779"/>
    </source>
</evidence>
<gene>
    <name evidence="11" type="ORF">NEMVEDRAFT_v1g242587</name>
</gene>
<dbReference type="GO" id="GO:0005886">
    <property type="term" value="C:plasma membrane"/>
    <property type="evidence" value="ECO:0000318"/>
    <property type="project" value="GO_Central"/>
</dbReference>
<evidence type="ECO:0000313" key="11">
    <source>
        <dbReference type="EMBL" id="EDO41712.1"/>
    </source>
</evidence>
<dbReference type="InParanoid" id="A7S3E8"/>
<keyword evidence="4 7" id="KW-0812">Transmembrane</keyword>
<feature type="domain" description="CSC1/OSCA1-like N-terminal transmembrane" evidence="9">
    <location>
        <begin position="19"/>
        <end position="167"/>
    </location>
</feature>
<evidence type="ECO:0000256" key="6">
    <source>
        <dbReference type="ARBA" id="ARBA00023136"/>
    </source>
</evidence>
<evidence type="ECO:0000256" key="5">
    <source>
        <dbReference type="ARBA" id="ARBA00022989"/>
    </source>
</evidence>
<evidence type="ECO:0000256" key="4">
    <source>
        <dbReference type="ARBA" id="ARBA00022692"/>
    </source>
</evidence>
<evidence type="ECO:0000259" key="10">
    <source>
        <dbReference type="Pfam" id="PF14703"/>
    </source>
</evidence>
<feature type="transmembrane region" description="Helical" evidence="7">
    <location>
        <begin position="580"/>
        <end position="601"/>
    </location>
</feature>
<dbReference type="PANTHER" id="PTHR13018:SF5">
    <property type="entry name" value="RE44586P"/>
    <property type="match status" value="1"/>
</dbReference>
<proteinExistence type="inferred from homology"/>
<keyword evidence="6 7" id="KW-0472">Membrane</keyword>
<evidence type="ECO:0000259" key="9">
    <source>
        <dbReference type="Pfam" id="PF13967"/>
    </source>
</evidence>
<evidence type="ECO:0000256" key="1">
    <source>
        <dbReference type="ARBA" id="ARBA00004141"/>
    </source>
</evidence>
<keyword evidence="3" id="KW-0813">Transport</keyword>
<evidence type="ECO:0000259" key="8">
    <source>
        <dbReference type="Pfam" id="PF02714"/>
    </source>
</evidence>
<keyword evidence="12" id="KW-1185">Reference proteome</keyword>
<name>A7S3E8_NEMVE</name>
<dbReference type="GO" id="GO:0005227">
    <property type="term" value="F:calcium-activated cation channel activity"/>
    <property type="evidence" value="ECO:0000318"/>
    <property type="project" value="GO_Central"/>
</dbReference>
<dbReference type="Pfam" id="PF13967">
    <property type="entry name" value="RSN1_TM"/>
    <property type="match status" value="1"/>
</dbReference>
<dbReference type="PANTHER" id="PTHR13018">
    <property type="entry name" value="PROBABLE MEMBRANE PROTEIN DUF221-RELATED"/>
    <property type="match status" value="1"/>
</dbReference>
<comment type="subcellular location">
    <subcellularLocation>
        <location evidence="1">Membrane</location>
        <topology evidence="1">Multi-pass membrane protein</topology>
    </subcellularLocation>
</comment>
<keyword evidence="5 7" id="KW-1133">Transmembrane helix</keyword>
<feature type="transmembrane region" description="Helical" evidence="7">
    <location>
        <begin position="534"/>
        <end position="560"/>
    </location>
</feature>
<reference evidence="11 12" key="1">
    <citation type="journal article" date="2007" name="Science">
        <title>Sea anemone genome reveals ancestral eumetazoan gene repertoire and genomic organization.</title>
        <authorList>
            <person name="Putnam N.H."/>
            <person name="Srivastava M."/>
            <person name="Hellsten U."/>
            <person name="Dirks B."/>
            <person name="Chapman J."/>
            <person name="Salamov A."/>
            <person name="Terry A."/>
            <person name="Shapiro H."/>
            <person name="Lindquist E."/>
            <person name="Kapitonov V.V."/>
            <person name="Jurka J."/>
            <person name="Genikhovich G."/>
            <person name="Grigoriev I.V."/>
            <person name="Lucas S.M."/>
            <person name="Steele R.E."/>
            <person name="Finnerty J.R."/>
            <person name="Technau U."/>
            <person name="Martindale M.Q."/>
            <person name="Rokhsar D.S."/>
        </authorList>
    </citation>
    <scope>NUCLEOTIDE SEQUENCE [LARGE SCALE GENOMIC DNA]</scope>
    <source>
        <strain evidence="12">CH2 X CH6</strain>
    </source>
</reference>